<sequence length="313" mass="35770">MSDNKVSSPEQTSSPSPEEEDLIRRSIKNKKGDGSFLPPRILRSYKDSLVNPEGFWQDFTVQDPIHTEETNEVASDIEDNMDDDIPVILLSKAEKERIHAPWRSALIIKAFGKSVGFKYMDFKVRFLWKLVGDMQCIDLGSDYFLIRFKLEEDYWKVVNGEPWFINQQFLTICRWSPGFRPSEVKISTTAVWARLPELPIELYDMNMLRRIGNQLGSLLKVDARAMDNERGHFARLCVQIDLEQPLTSRVRIADMIQKIQYEGISAICFECGRVGHRIDSCPSKIAPASPASPRIPEPNPPSTPEEDSSNYGK</sequence>
<dbReference type="Gene3D" id="4.10.60.10">
    <property type="entry name" value="Zinc finger, CCHC-type"/>
    <property type="match status" value="1"/>
</dbReference>
<keyword evidence="1" id="KW-0479">Metal-binding</keyword>
<feature type="compositionally biased region" description="Acidic residues" evidence="2">
    <location>
        <begin position="304"/>
        <end position="313"/>
    </location>
</feature>
<reference evidence="4" key="1">
    <citation type="submission" date="2018-02" db="EMBL/GenBank/DDBJ databases">
        <authorList>
            <person name="Cohen D.B."/>
            <person name="Kent A.D."/>
        </authorList>
    </citation>
    <scope>NUCLEOTIDE SEQUENCE</scope>
</reference>
<gene>
    <name evidence="4" type="ORF">FSB_LOCUS58544</name>
</gene>
<feature type="compositionally biased region" description="Low complexity" evidence="2">
    <location>
        <begin position="7"/>
        <end position="16"/>
    </location>
</feature>
<feature type="compositionally biased region" description="Pro residues" evidence="2">
    <location>
        <begin position="293"/>
        <end position="303"/>
    </location>
</feature>
<evidence type="ECO:0000256" key="1">
    <source>
        <dbReference type="PROSITE-ProRule" id="PRU00047"/>
    </source>
</evidence>
<dbReference type="EMBL" id="OIVN01006326">
    <property type="protein sequence ID" value="SPD30662.1"/>
    <property type="molecule type" value="Genomic_DNA"/>
</dbReference>
<keyword evidence="1" id="KW-0863">Zinc-finger</keyword>
<dbReference type="AlphaFoldDB" id="A0A2N9J0E8"/>
<dbReference type="InterPro" id="IPR001878">
    <property type="entry name" value="Znf_CCHC"/>
</dbReference>
<dbReference type="SUPFAM" id="SSF57756">
    <property type="entry name" value="Retrovirus zinc finger-like domains"/>
    <property type="match status" value="1"/>
</dbReference>
<accession>A0A2N9J0E8</accession>
<dbReference type="PANTHER" id="PTHR31286:SF99">
    <property type="entry name" value="DUF4283 DOMAIN-CONTAINING PROTEIN"/>
    <property type="match status" value="1"/>
</dbReference>
<dbReference type="PANTHER" id="PTHR31286">
    <property type="entry name" value="GLYCINE-RICH CELL WALL STRUCTURAL PROTEIN 1.8-LIKE"/>
    <property type="match status" value="1"/>
</dbReference>
<dbReference type="Pfam" id="PF00098">
    <property type="entry name" value="zf-CCHC"/>
    <property type="match status" value="1"/>
</dbReference>
<dbReference type="Pfam" id="PF14111">
    <property type="entry name" value="DUF4283"/>
    <property type="match status" value="1"/>
</dbReference>
<organism evidence="4">
    <name type="scientific">Fagus sylvatica</name>
    <name type="common">Beechnut</name>
    <dbReference type="NCBI Taxonomy" id="28930"/>
    <lineage>
        <taxon>Eukaryota</taxon>
        <taxon>Viridiplantae</taxon>
        <taxon>Streptophyta</taxon>
        <taxon>Embryophyta</taxon>
        <taxon>Tracheophyta</taxon>
        <taxon>Spermatophyta</taxon>
        <taxon>Magnoliopsida</taxon>
        <taxon>eudicotyledons</taxon>
        <taxon>Gunneridae</taxon>
        <taxon>Pentapetalae</taxon>
        <taxon>rosids</taxon>
        <taxon>fabids</taxon>
        <taxon>Fagales</taxon>
        <taxon>Fagaceae</taxon>
        <taxon>Fagus</taxon>
    </lineage>
</organism>
<dbReference type="GO" id="GO:0003676">
    <property type="term" value="F:nucleic acid binding"/>
    <property type="evidence" value="ECO:0007669"/>
    <property type="project" value="InterPro"/>
</dbReference>
<dbReference type="InterPro" id="IPR025558">
    <property type="entry name" value="DUF4283"/>
</dbReference>
<feature type="region of interest" description="Disordered" evidence="2">
    <location>
        <begin position="283"/>
        <end position="313"/>
    </location>
</feature>
<evidence type="ECO:0000259" key="3">
    <source>
        <dbReference type="PROSITE" id="PS50158"/>
    </source>
</evidence>
<feature type="region of interest" description="Disordered" evidence="2">
    <location>
        <begin position="1"/>
        <end position="32"/>
    </location>
</feature>
<feature type="compositionally biased region" description="Low complexity" evidence="2">
    <location>
        <begin position="283"/>
        <end position="292"/>
    </location>
</feature>
<proteinExistence type="predicted"/>
<protein>
    <recommendedName>
        <fullName evidence="3">CCHC-type domain-containing protein</fullName>
    </recommendedName>
</protein>
<dbReference type="InterPro" id="IPR036875">
    <property type="entry name" value="Znf_CCHC_sf"/>
</dbReference>
<evidence type="ECO:0000313" key="4">
    <source>
        <dbReference type="EMBL" id="SPD30662.1"/>
    </source>
</evidence>
<dbReference type="GO" id="GO:0008270">
    <property type="term" value="F:zinc ion binding"/>
    <property type="evidence" value="ECO:0007669"/>
    <property type="project" value="UniProtKB-KW"/>
</dbReference>
<dbReference type="PROSITE" id="PS50158">
    <property type="entry name" value="ZF_CCHC"/>
    <property type="match status" value="1"/>
</dbReference>
<name>A0A2N9J0E8_FAGSY</name>
<dbReference type="InterPro" id="IPR040256">
    <property type="entry name" value="At4g02000-like"/>
</dbReference>
<feature type="domain" description="CCHC-type" evidence="3">
    <location>
        <begin position="268"/>
        <end position="283"/>
    </location>
</feature>
<keyword evidence="1" id="KW-0862">Zinc</keyword>
<evidence type="ECO:0000256" key="2">
    <source>
        <dbReference type="SAM" id="MobiDB-lite"/>
    </source>
</evidence>